<dbReference type="Proteomes" id="UP000308267">
    <property type="component" value="Unassembled WGS sequence"/>
</dbReference>
<organism evidence="1 2">
    <name type="scientific">Opisthorchis felineus</name>
    <dbReference type="NCBI Taxonomy" id="147828"/>
    <lineage>
        <taxon>Eukaryota</taxon>
        <taxon>Metazoa</taxon>
        <taxon>Spiralia</taxon>
        <taxon>Lophotrochozoa</taxon>
        <taxon>Platyhelminthes</taxon>
        <taxon>Trematoda</taxon>
        <taxon>Digenea</taxon>
        <taxon>Opisthorchiida</taxon>
        <taxon>Opisthorchiata</taxon>
        <taxon>Opisthorchiidae</taxon>
        <taxon>Opisthorchis</taxon>
    </lineage>
</organism>
<keyword evidence="2" id="KW-1185">Reference proteome</keyword>
<proteinExistence type="predicted"/>
<reference evidence="1 2" key="1">
    <citation type="journal article" date="2019" name="BMC Genomics">
        <title>New insights from Opisthorchis felineus genome: update on genomics of the epidemiologically important liver flukes.</title>
        <authorList>
            <person name="Ershov N.I."/>
            <person name="Mordvinov V.A."/>
            <person name="Prokhortchouk E.B."/>
            <person name="Pakharukova M.Y."/>
            <person name="Gunbin K.V."/>
            <person name="Ustyantsev K."/>
            <person name="Genaev M.A."/>
            <person name="Blinov A.G."/>
            <person name="Mazur A."/>
            <person name="Boulygina E."/>
            <person name="Tsygankova S."/>
            <person name="Khrameeva E."/>
            <person name="Chekanov N."/>
            <person name="Fan G."/>
            <person name="Xiao A."/>
            <person name="Zhang H."/>
            <person name="Xu X."/>
            <person name="Yang H."/>
            <person name="Solovyev V."/>
            <person name="Lee S.M."/>
            <person name="Liu X."/>
            <person name="Afonnikov D.A."/>
            <person name="Skryabin K.G."/>
        </authorList>
    </citation>
    <scope>NUCLEOTIDE SEQUENCE [LARGE SCALE GENOMIC DNA]</scope>
    <source>
        <strain evidence="1">AK-0245</strain>
        <tissue evidence="1">Whole organism</tissue>
    </source>
</reference>
<name>A0A4S2M542_OPIFE</name>
<dbReference type="EMBL" id="SJOL01006199">
    <property type="protein sequence ID" value="TGZ69127.1"/>
    <property type="molecule type" value="Genomic_DNA"/>
</dbReference>
<protein>
    <submittedName>
        <fullName evidence="1">Uncharacterized protein</fullName>
    </submittedName>
</protein>
<dbReference type="AlphaFoldDB" id="A0A4S2M542"/>
<gene>
    <name evidence="1" type="ORF">CRM22_003899</name>
</gene>
<accession>A0A4S2M542</accession>
<evidence type="ECO:0000313" key="1">
    <source>
        <dbReference type="EMBL" id="TGZ69127.1"/>
    </source>
</evidence>
<comment type="caution">
    <text evidence="1">The sequence shown here is derived from an EMBL/GenBank/DDBJ whole genome shotgun (WGS) entry which is preliminary data.</text>
</comment>
<sequence>MSQFLVCIVLAVSLSQLMWYQILSAVFFPSSAVFCSFAPFTCIGRLHCPRPPFLPSFLFYRMFTSHHFCSAVDFHHASHRGTLRKSHISSSVHAMNNACAFVIFLTLITTPPLSATPHEYLLLVLSPCHCPASLCIVWSHV</sequence>
<evidence type="ECO:0000313" key="2">
    <source>
        <dbReference type="Proteomes" id="UP000308267"/>
    </source>
</evidence>